<evidence type="ECO:0000256" key="4">
    <source>
        <dbReference type="ARBA" id="ARBA00022827"/>
    </source>
</evidence>
<dbReference type="InterPro" id="IPR036188">
    <property type="entry name" value="FAD/NAD-bd_sf"/>
</dbReference>
<gene>
    <name evidence="6" type="ORF">X907_2558</name>
</gene>
<reference evidence="6 7" key="1">
    <citation type="submission" date="2016-12" db="EMBL/GenBank/DDBJ databases">
        <title>The genome of dimorphic prosthecate Glycocaulis alkaliphilus 6b-8t, isolated from crude oil dictates its adaptability in petroleum environments.</title>
        <authorList>
            <person name="Wu X.-L."/>
            <person name="Geng S."/>
        </authorList>
    </citation>
    <scope>NUCLEOTIDE SEQUENCE [LARGE SCALE GENOMIC DNA]</scope>
    <source>
        <strain evidence="6 7">6B-8</strain>
    </source>
</reference>
<evidence type="ECO:0000313" key="6">
    <source>
        <dbReference type="EMBL" id="AZU05070.1"/>
    </source>
</evidence>
<dbReference type="PANTHER" id="PTHR11552">
    <property type="entry name" value="GLUCOSE-METHANOL-CHOLINE GMC OXIDOREDUCTASE"/>
    <property type="match status" value="1"/>
</dbReference>
<dbReference type="Pfam" id="PF05199">
    <property type="entry name" value="GMC_oxred_C"/>
    <property type="match status" value="1"/>
</dbReference>
<dbReference type="InterPro" id="IPR012132">
    <property type="entry name" value="GMC_OxRdtase"/>
</dbReference>
<dbReference type="SUPFAM" id="SSF51905">
    <property type="entry name" value="FAD/NAD(P)-binding domain"/>
    <property type="match status" value="1"/>
</dbReference>
<name>A0A3T0ECP6_9PROT</name>
<keyword evidence="7" id="KW-1185">Reference proteome</keyword>
<dbReference type="InterPro" id="IPR007867">
    <property type="entry name" value="GMC_OxRtase_C"/>
</dbReference>
<dbReference type="Gene3D" id="3.30.560.10">
    <property type="entry name" value="Glucose Oxidase, domain 3"/>
    <property type="match status" value="1"/>
</dbReference>
<protein>
    <submittedName>
        <fullName evidence="6">Alcohol dehydrogenase</fullName>
    </submittedName>
</protein>
<dbReference type="PROSITE" id="PS00624">
    <property type="entry name" value="GMC_OXRED_2"/>
    <property type="match status" value="1"/>
</dbReference>
<dbReference type="Proteomes" id="UP000286954">
    <property type="component" value="Chromosome"/>
</dbReference>
<dbReference type="SUPFAM" id="SSF54373">
    <property type="entry name" value="FAD-linked reductases, C-terminal domain"/>
    <property type="match status" value="1"/>
</dbReference>
<evidence type="ECO:0000256" key="3">
    <source>
        <dbReference type="ARBA" id="ARBA00022630"/>
    </source>
</evidence>
<dbReference type="InterPro" id="IPR000172">
    <property type="entry name" value="GMC_OxRdtase_N"/>
</dbReference>
<dbReference type="PROSITE" id="PS00623">
    <property type="entry name" value="GMC_OXRED_1"/>
    <property type="match status" value="1"/>
</dbReference>
<dbReference type="Gene3D" id="3.50.50.60">
    <property type="entry name" value="FAD/NAD(P)-binding domain"/>
    <property type="match status" value="1"/>
</dbReference>
<dbReference type="GO" id="GO:0050660">
    <property type="term" value="F:flavin adenine dinucleotide binding"/>
    <property type="evidence" value="ECO:0007669"/>
    <property type="project" value="InterPro"/>
</dbReference>
<evidence type="ECO:0000256" key="5">
    <source>
        <dbReference type="RuleBase" id="RU003968"/>
    </source>
</evidence>
<dbReference type="Pfam" id="PF00732">
    <property type="entry name" value="GMC_oxred_N"/>
    <property type="match status" value="1"/>
</dbReference>
<evidence type="ECO:0000256" key="2">
    <source>
        <dbReference type="ARBA" id="ARBA00010790"/>
    </source>
</evidence>
<dbReference type="PIRSF" id="PIRSF000137">
    <property type="entry name" value="Alcohol_oxidase"/>
    <property type="match status" value="1"/>
</dbReference>
<dbReference type="RefSeq" id="WP_127568551.1">
    <property type="nucleotide sequence ID" value="NZ_BMFB01000001.1"/>
</dbReference>
<dbReference type="GO" id="GO:0016614">
    <property type="term" value="F:oxidoreductase activity, acting on CH-OH group of donors"/>
    <property type="evidence" value="ECO:0007669"/>
    <property type="project" value="InterPro"/>
</dbReference>
<sequence>MSAASEYDYVIAGAGSAGSVLAARLSEDPSVTVCVIEAGGSDKKAIIQTPMLLQFAITDPSINWDYWTEPQKNLQDRKLYWPRGKTLGGSSSINAMHYMRGAWENYDEWEKVYGATGWGREAALEAFKRVENNENHGEPWHGKGGPLNVKSISPLNPLTELYYEACRHRQLPWNDDFNGEKQEGFGVYQVTQKDGKRCSAADAFLKPAMTRPNLTIITGALARKVIIEEGRATGIEIQTESETCVVSALREVILSGGAINTPHLLMLSGIGPADHLREHGISVEADLPGVGANMQDHLDIMARASTRSARSIGYSLKKFPATARDVLQWATTGTGNFTVNPVQGCGFVKSSRAKDLPDIQLVFIPARGSPHGRETMTGHGMMIHACHLYPQSRGSLRLKSADPRDPILIDPNYMAHEEDAEVMTDCLEVARDILLSDAFDGEFRELELPAKANGTRAELLDHVRANAETLYHPTSTCAMGSGELAVTDPQCRVRGVKSLRVVDASVMPRVVGGNTNAPTMMIATRAADMIIAGA</sequence>
<evidence type="ECO:0000313" key="7">
    <source>
        <dbReference type="Proteomes" id="UP000286954"/>
    </source>
</evidence>
<organism evidence="6 7">
    <name type="scientific">Glycocaulis alkaliphilus</name>
    <dbReference type="NCBI Taxonomy" id="1434191"/>
    <lineage>
        <taxon>Bacteria</taxon>
        <taxon>Pseudomonadati</taxon>
        <taxon>Pseudomonadota</taxon>
        <taxon>Alphaproteobacteria</taxon>
        <taxon>Maricaulales</taxon>
        <taxon>Maricaulaceae</taxon>
        <taxon>Glycocaulis</taxon>
    </lineage>
</organism>
<dbReference type="EMBL" id="CP018911">
    <property type="protein sequence ID" value="AZU05070.1"/>
    <property type="molecule type" value="Genomic_DNA"/>
</dbReference>
<proteinExistence type="inferred from homology"/>
<keyword evidence="4 5" id="KW-0274">FAD</keyword>
<comment type="cofactor">
    <cofactor evidence="1">
        <name>FAD</name>
        <dbReference type="ChEBI" id="CHEBI:57692"/>
    </cofactor>
</comment>
<keyword evidence="3 5" id="KW-0285">Flavoprotein</keyword>
<accession>A0A3T0ECP6</accession>
<dbReference type="PANTHER" id="PTHR11552:SF147">
    <property type="entry name" value="CHOLINE DEHYDROGENASE, MITOCHONDRIAL"/>
    <property type="match status" value="1"/>
</dbReference>
<dbReference type="AlphaFoldDB" id="A0A3T0ECP6"/>
<comment type="similarity">
    <text evidence="2 5">Belongs to the GMC oxidoreductase family.</text>
</comment>
<dbReference type="OrthoDB" id="9785276at2"/>
<dbReference type="KEGG" id="gak:X907_2558"/>
<evidence type="ECO:0000256" key="1">
    <source>
        <dbReference type="ARBA" id="ARBA00001974"/>
    </source>
</evidence>